<evidence type="ECO:0000259" key="3">
    <source>
        <dbReference type="Pfam" id="PF00155"/>
    </source>
</evidence>
<keyword evidence="4" id="KW-0032">Aminotransferase</keyword>
<reference evidence="4 5" key="1">
    <citation type="submission" date="2023-09" db="EMBL/GenBank/DDBJ databases">
        <title>Whole genome shotgun sequencing (WGS) of Bosea sp. ZW T0_25, isolated from stored onions (Allium cepa).</title>
        <authorList>
            <person name="Stoll D.A."/>
            <person name="Huch M."/>
        </authorList>
    </citation>
    <scope>NUCLEOTIDE SEQUENCE [LARGE SCALE GENOMIC DNA]</scope>
    <source>
        <strain evidence="4 5">ZW T0_25</strain>
    </source>
</reference>
<dbReference type="InterPro" id="IPR050087">
    <property type="entry name" value="AON_synthase_class-II"/>
</dbReference>
<dbReference type="Pfam" id="PF00155">
    <property type="entry name" value="Aminotran_1_2"/>
    <property type="match status" value="1"/>
</dbReference>
<protein>
    <submittedName>
        <fullName evidence="4">Aminotransferase class I/II-fold pyridoxal phosphate-dependent enzyme</fullName>
    </submittedName>
</protein>
<dbReference type="RefSeq" id="WP_316016719.1">
    <property type="nucleotide sequence ID" value="NZ_JAWDID010000002.1"/>
</dbReference>
<dbReference type="InterPro" id="IPR015424">
    <property type="entry name" value="PyrdxlP-dep_Trfase"/>
</dbReference>
<gene>
    <name evidence="4" type="ORF">RKE40_02140</name>
</gene>
<proteinExistence type="predicted"/>
<evidence type="ECO:0000313" key="5">
    <source>
        <dbReference type="Proteomes" id="UP001254257"/>
    </source>
</evidence>
<dbReference type="PANTHER" id="PTHR13693">
    <property type="entry name" value="CLASS II AMINOTRANSFERASE/8-AMINO-7-OXONONANOATE SYNTHASE"/>
    <property type="match status" value="1"/>
</dbReference>
<dbReference type="GO" id="GO:0008483">
    <property type="term" value="F:transaminase activity"/>
    <property type="evidence" value="ECO:0007669"/>
    <property type="project" value="UniProtKB-KW"/>
</dbReference>
<dbReference type="PANTHER" id="PTHR13693:SF103">
    <property type="entry name" value="AMINOTRANSFERASE CLASS I_CLASSII DOMAIN-CONTAINING PROTEIN"/>
    <property type="match status" value="1"/>
</dbReference>
<dbReference type="InterPro" id="IPR015422">
    <property type="entry name" value="PyrdxlP-dep_Trfase_small"/>
</dbReference>
<dbReference type="InterPro" id="IPR004839">
    <property type="entry name" value="Aminotransferase_I/II_large"/>
</dbReference>
<name>A0ABU3S1J3_9HYPH</name>
<accession>A0ABU3S1J3</accession>
<organism evidence="4 5">
    <name type="scientific">Bosea rubneri</name>
    <dbReference type="NCBI Taxonomy" id="3075434"/>
    <lineage>
        <taxon>Bacteria</taxon>
        <taxon>Pseudomonadati</taxon>
        <taxon>Pseudomonadota</taxon>
        <taxon>Alphaproteobacteria</taxon>
        <taxon>Hyphomicrobiales</taxon>
        <taxon>Boseaceae</taxon>
        <taxon>Bosea</taxon>
    </lineage>
</organism>
<evidence type="ECO:0000256" key="1">
    <source>
        <dbReference type="ARBA" id="ARBA00001933"/>
    </source>
</evidence>
<dbReference type="Proteomes" id="UP001254257">
    <property type="component" value="Unassembled WGS sequence"/>
</dbReference>
<evidence type="ECO:0000313" key="4">
    <source>
        <dbReference type="EMBL" id="MDU0338660.1"/>
    </source>
</evidence>
<comment type="caution">
    <text evidence="4">The sequence shown here is derived from an EMBL/GenBank/DDBJ whole genome shotgun (WGS) entry which is preliminary data.</text>
</comment>
<dbReference type="InterPro" id="IPR015421">
    <property type="entry name" value="PyrdxlP-dep_Trfase_major"/>
</dbReference>
<keyword evidence="5" id="KW-1185">Reference proteome</keyword>
<dbReference type="Gene3D" id="3.40.640.10">
    <property type="entry name" value="Type I PLP-dependent aspartate aminotransferase-like (Major domain)"/>
    <property type="match status" value="1"/>
</dbReference>
<sequence>MVTLVWETDHVVIDILAHACLQEGARAATVNVSRFPRLSTGAVEKRLKRIRDSDPRAGILVVTETLFSMDSDIPDIAALQALCRRYDATLLVDCVHDLGALGDRGLGVLHAQDIVGKVDILMGSFSKTFASPGGFVACNDLGLKFALRSSCGPSTFTNAMTPIQAAVSDAALSIIDSQEGNERRARLLANTRLLRDGLSAEGFTVMGQPSAIVPVVLGNASISRPMTKYAAEQGGIVNLVEFPAVARNACRWRMQVMADHTDKHVRSMVEIAVSARAQAEARERGMDALEVEVVEP</sequence>
<dbReference type="SUPFAM" id="SSF53383">
    <property type="entry name" value="PLP-dependent transferases"/>
    <property type="match status" value="1"/>
</dbReference>
<evidence type="ECO:0000256" key="2">
    <source>
        <dbReference type="ARBA" id="ARBA00022679"/>
    </source>
</evidence>
<comment type="cofactor">
    <cofactor evidence="1">
        <name>pyridoxal 5'-phosphate</name>
        <dbReference type="ChEBI" id="CHEBI:597326"/>
    </cofactor>
</comment>
<keyword evidence="2" id="KW-0808">Transferase</keyword>
<feature type="domain" description="Aminotransferase class I/classII large" evidence="3">
    <location>
        <begin position="8"/>
        <end position="270"/>
    </location>
</feature>
<dbReference type="EMBL" id="JAWDID010000002">
    <property type="protein sequence ID" value="MDU0338660.1"/>
    <property type="molecule type" value="Genomic_DNA"/>
</dbReference>
<dbReference type="Gene3D" id="3.90.1150.10">
    <property type="entry name" value="Aspartate Aminotransferase, domain 1"/>
    <property type="match status" value="1"/>
</dbReference>